<evidence type="ECO:0000313" key="3">
    <source>
        <dbReference type="Proteomes" id="UP001597158"/>
    </source>
</evidence>
<gene>
    <name evidence="2" type="ORF">ACFQ4M_07955</name>
</gene>
<feature type="transmembrane region" description="Helical" evidence="1">
    <location>
        <begin position="38"/>
        <end position="62"/>
    </location>
</feature>
<keyword evidence="1" id="KW-0472">Membrane</keyword>
<reference evidence="3" key="1">
    <citation type="journal article" date="2019" name="Int. J. Syst. Evol. Microbiol.">
        <title>The Global Catalogue of Microorganisms (GCM) 10K type strain sequencing project: providing services to taxonomists for standard genome sequencing and annotation.</title>
        <authorList>
            <consortium name="The Broad Institute Genomics Platform"/>
            <consortium name="The Broad Institute Genome Sequencing Center for Infectious Disease"/>
            <person name="Wu L."/>
            <person name="Ma J."/>
        </authorList>
    </citation>
    <scope>NUCLEOTIDE SEQUENCE [LARGE SCALE GENOMIC DNA]</scope>
    <source>
        <strain evidence="3">CCUG 48884</strain>
    </source>
</reference>
<keyword evidence="1" id="KW-1133">Transmembrane helix</keyword>
<name>A0ABW3WCW9_9RHOO</name>
<dbReference type="InterPro" id="IPR021313">
    <property type="entry name" value="DUF2909"/>
</dbReference>
<protein>
    <submittedName>
        <fullName evidence="2">DUF2909 domain-containing protein</fullName>
    </submittedName>
</protein>
<dbReference type="RefSeq" id="WP_002928648.1">
    <property type="nucleotide sequence ID" value="NZ_JARQZE010000008.1"/>
</dbReference>
<keyword evidence="3" id="KW-1185">Reference proteome</keyword>
<keyword evidence="1" id="KW-0812">Transmembrane</keyword>
<organism evidence="2 3">
    <name type="scientific">Thauera mechernichensis</name>
    <dbReference type="NCBI Taxonomy" id="82788"/>
    <lineage>
        <taxon>Bacteria</taxon>
        <taxon>Pseudomonadati</taxon>
        <taxon>Pseudomonadota</taxon>
        <taxon>Betaproteobacteria</taxon>
        <taxon>Rhodocyclales</taxon>
        <taxon>Zoogloeaceae</taxon>
        <taxon>Thauera</taxon>
    </lineage>
</organism>
<evidence type="ECO:0000256" key="1">
    <source>
        <dbReference type="SAM" id="Phobius"/>
    </source>
</evidence>
<sequence>MFIKILLVILLAVVIVSLFQALYVMLKNDGSHTRMSRYLARRVYFSVAVMALLVVLLATGVLTTNPRPY</sequence>
<proteinExistence type="predicted"/>
<evidence type="ECO:0000313" key="2">
    <source>
        <dbReference type="EMBL" id="MFD1263517.1"/>
    </source>
</evidence>
<dbReference type="Proteomes" id="UP001597158">
    <property type="component" value="Unassembled WGS sequence"/>
</dbReference>
<accession>A0ABW3WCW9</accession>
<dbReference type="EMBL" id="JBHTMC010000014">
    <property type="protein sequence ID" value="MFD1263517.1"/>
    <property type="molecule type" value="Genomic_DNA"/>
</dbReference>
<feature type="transmembrane region" description="Helical" evidence="1">
    <location>
        <begin position="6"/>
        <end position="26"/>
    </location>
</feature>
<comment type="caution">
    <text evidence="2">The sequence shown here is derived from an EMBL/GenBank/DDBJ whole genome shotgun (WGS) entry which is preliminary data.</text>
</comment>
<dbReference type="Pfam" id="PF11137">
    <property type="entry name" value="DUF2909"/>
    <property type="match status" value="1"/>
</dbReference>